<dbReference type="AlphaFoldDB" id="A0A8X6VWZ9"/>
<gene>
    <name evidence="1" type="ORF">TNCV_4896161</name>
</gene>
<evidence type="ECO:0000313" key="2">
    <source>
        <dbReference type="Proteomes" id="UP000887159"/>
    </source>
</evidence>
<comment type="caution">
    <text evidence="1">The sequence shown here is derived from an EMBL/GenBank/DDBJ whole genome shotgun (WGS) entry which is preliminary data.</text>
</comment>
<organism evidence="1 2">
    <name type="scientific">Trichonephila clavipes</name>
    <name type="common">Golden silk orbweaver</name>
    <name type="synonym">Nephila clavipes</name>
    <dbReference type="NCBI Taxonomy" id="2585209"/>
    <lineage>
        <taxon>Eukaryota</taxon>
        <taxon>Metazoa</taxon>
        <taxon>Ecdysozoa</taxon>
        <taxon>Arthropoda</taxon>
        <taxon>Chelicerata</taxon>
        <taxon>Arachnida</taxon>
        <taxon>Araneae</taxon>
        <taxon>Araneomorphae</taxon>
        <taxon>Entelegynae</taxon>
        <taxon>Araneoidea</taxon>
        <taxon>Nephilidae</taxon>
        <taxon>Trichonephila</taxon>
    </lineage>
</organism>
<sequence>MGDCTYAENAAMHYLYAPANGNGRGELRMYHAQFLDRRIQDQTESFSSYTVNFVKHVPFTHVTRHDAGRRRGIPSSRLEESILDVVVDRPESSRRTVA</sequence>
<proteinExistence type="predicted"/>
<name>A0A8X6VWZ9_TRICX</name>
<reference evidence="1" key="1">
    <citation type="submission" date="2020-08" db="EMBL/GenBank/DDBJ databases">
        <title>Multicomponent nature underlies the extraordinary mechanical properties of spider dragline silk.</title>
        <authorList>
            <person name="Kono N."/>
            <person name="Nakamura H."/>
            <person name="Mori M."/>
            <person name="Yoshida Y."/>
            <person name="Ohtoshi R."/>
            <person name="Malay A.D."/>
            <person name="Moran D.A.P."/>
            <person name="Tomita M."/>
            <person name="Numata K."/>
            <person name="Arakawa K."/>
        </authorList>
    </citation>
    <scope>NUCLEOTIDE SEQUENCE</scope>
</reference>
<keyword evidence="2" id="KW-1185">Reference proteome</keyword>
<evidence type="ECO:0000313" key="1">
    <source>
        <dbReference type="EMBL" id="GFY23935.1"/>
    </source>
</evidence>
<accession>A0A8X6VWZ9</accession>
<dbReference type="Proteomes" id="UP000887159">
    <property type="component" value="Unassembled WGS sequence"/>
</dbReference>
<dbReference type="EMBL" id="BMAU01021368">
    <property type="protein sequence ID" value="GFY23935.1"/>
    <property type="molecule type" value="Genomic_DNA"/>
</dbReference>
<protein>
    <submittedName>
        <fullName evidence="1">Uncharacterized protein</fullName>
    </submittedName>
</protein>